<name>A0ABN4UB73_BORAN</name>
<dbReference type="EMBL" id="CP013704">
    <property type="protein sequence ID" value="APR64585.1"/>
    <property type="molecule type" value="Genomic_DNA"/>
</dbReference>
<dbReference type="RefSeq" id="WP_025419306.1">
    <property type="nucleotide sequence ID" value="NZ_CP013704.1"/>
</dbReference>
<evidence type="ECO:0000313" key="2">
    <source>
        <dbReference type="EMBL" id="APR64585.1"/>
    </source>
</evidence>
<keyword evidence="3" id="KW-1185">Reference proteome</keyword>
<protein>
    <submittedName>
        <fullName evidence="2">Uncharacterized protein</fullName>
    </submittedName>
</protein>
<dbReference type="Proteomes" id="UP000185502">
    <property type="component" value="Chromosome"/>
</dbReference>
<reference evidence="2" key="1">
    <citation type="submission" date="2015-12" db="EMBL/GenBank/DDBJ databases">
        <title>Chromosome of the avian spirochetosis agent Borrelia anserina Es.</title>
        <authorList>
            <person name="Elbir H."/>
            <person name="Sitlani P."/>
            <person name="Bergstroem S."/>
            <person name="Barbour A.G."/>
        </authorList>
    </citation>
    <scope>NUCLEOTIDE SEQUENCE [LARGE SCALE GENOMIC DNA]</scope>
    <source>
        <strain evidence="2">Es</strain>
    </source>
</reference>
<sequence>MKNSLIMYLLINNMLLIHFIGIEDIKIKDNKALSKKYLIIIITSLSIYSCLFYIYKLFSEHNLSFTIPIIYTSLIYILTIILRILNNILIAYNNKPKYPNDFLLSNSSLIAITFFALDKSHNFLEGIKILILSSFSVLIALTLIILIKNSFEKRLTSKLLANETMYFFIMFILSLIPNIIILINKSESL</sequence>
<organism evidence="2 3">
    <name type="scientific">Borrelia anserina Es</name>
    <dbReference type="NCBI Taxonomy" id="1365188"/>
    <lineage>
        <taxon>Bacteria</taxon>
        <taxon>Pseudomonadati</taxon>
        <taxon>Spirochaetota</taxon>
        <taxon>Spirochaetia</taxon>
        <taxon>Spirochaetales</taxon>
        <taxon>Borreliaceae</taxon>
        <taxon>Borrelia</taxon>
    </lineage>
</organism>
<feature type="transmembrane region" description="Helical" evidence="1">
    <location>
        <begin position="37"/>
        <end position="55"/>
    </location>
</feature>
<keyword evidence="1" id="KW-0472">Membrane</keyword>
<accession>A0ABN4UB73</accession>
<feature type="transmembrane region" description="Helical" evidence="1">
    <location>
        <begin position="6"/>
        <end position="25"/>
    </location>
</feature>
<feature type="transmembrane region" description="Helical" evidence="1">
    <location>
        <begin position="159"/>
        <end position="183"/>
    </location>
</feature>
<gene>
    <name evidence="2" type="ORF">N187_00350</name>
</gene>
<proteinExistence type="predicted"/>
<evidence type="ECO:0000256" key="1">
    <source>
        <dbReference type="SAM" id="Phobius"/>
    </source>
</evidence>
<evidence type="ECO:0000313" key="3">
    <source>
        <dbReference type="Proteomes" id="UP000185502"/>
    </source>
</evidence>
<keyword evidence="1" id="KW-1133">Transmembrane helix</keyword>
<keyword evidence="1" id="KW-0812">Transmembrane</keyword>
<feature type="transmembrane region" description="Helical" evidence="1">
    <location>
        <begin position="67"/>
        <end position="86"/>
    </location>
</feature>
<feature type="transmembrane region" description="Helical" evidence="1">
    <location>
        <begin position="129"/>
        <end position="147"/>
    </location>
</feature>